<accession>A0A426XBD3</accession>
<sequence length="102" mass="11336">MTKFQDRVGSRGFGEEESFGRMADLAQVRPNSQRSYGRPDTGKVDTLTCGRMPHRKDGGRGGGVWQHGKPQGQQGCQVRMTYNTHYISSCTSMGQGDRKTNH</sequence>
<organism evidence="2 3">
    <name type="scientific">Ensete ventricosum</name>
    <name type="common">Abyssinian banana</name>
    <name type="synonym">Musa ensete</name>
    <dbReference type="NCBI Taxonomy" id="4639"/>
    <lineage>
        <taxon>Eukaryota</taxon>
        <taxon>Viridiplantae</taxon>
        <taxon>Streptophyta</taxon>
        <taxon>Embryophyta</taxon>
        <taxon>Tracheophyta</taxon>
        <taxon>Spermatophyta</taxon>
        <taxon>Magnoliopsida</taxon>
        <taxon>Liliopsida</taxon>
        <taxon>Zingiberales</taxon>
        <taxon>Musaceae</taxon>
        <taxon>Ensete</taxon>
    </lineage>
</organism>
<dbReference type="AlphaFoldDB" id="A0A426XBD3"/>
<dbReference type="Proteomes" id="UP000287651">
    <property type="component" value="Unassembled WGS sequence"/>
</dbReference>
<dbReference type="EMBL" id="AMZH03023154">
    <property type="protein sequence ID" value="RRT36764.1"/>
    <property type="molecule type" value="Genomic_DNA"/>
</dbReference>
<protein>
    <submittedName>
        <fullName evidence="2">Uncharacterized protein</fullName>
    </submittedName>
</protein>
<name>A0A426XBD3_ENSVE</name>
<comment type="caution">
    <text evidence="2">The sequence shown here is derived from an EMBL/GenBank/DDBJ whole genome shotgun (WGS) entry which is preliminary data.</text>
</comment>
<evidence type="ECO:0000256" key="1">
    <source>
        <dbReference type="SAM" id="MobiDB-lite"/>
    </source>
</evidence>
<gene>
    <name evidence="2" type="ORF">B296_00051902</name>
</gene>
<feature type="region of interest" description="Disordered" evidence="1">
    <location>
        <begin position="1"/>
        <end position="73"/>
    </location>
</feature>
<evidence type="ECO:0000313" key="3">
    <source>
        <dbReference type="Proteomes" id="UP000287651"/>
    </source>
</evidence>
<evidence type="ECO:0000313" key="2">
    <source>
        <dbReference type="EMBL" id="RRT36764.1"/>
    </source>
</evidence>
<reference evidence="2 3" key="1">
    <citation type="journal article" date="2014" name="Agronomy (Basel)">
        <title>A Draft Genome Sequence for Ensete ventricosum, the Drought-Tolerant Tree Against Hunger.</title>
        <authorList>
            <person name="Harrison J."/>
            <person name="Moore K.A."/>
            <person name="Paszkiewicz K."/>
            <person name="Jones T."/>
            <person name="Grant M."/>
            <person name="Ambacheew D."/>
            <person name="Muzemil S."/>
            <person name="Studholme D.J."/>
        </authorList>
    </citation>
    <scope>NUCLEOTIDE SEQUENCE [LARGE SCALE GENOMIC DNA]</scope>
</reference>
<proteinExistence type="predicted"/>